<organism evidence="1 2">
    <name type="scientific">Desulfatibacillum aliphaticivorans</name>
    <dbReference type="NCBI Taxonomy" id="218208"/>
    <lineage>
        <taxon>Bacteria</taxon>
        <taxon>Pseudomonadati</taxon>
        <taxon>Thermodesulfobacteriota</taxon>
        <taxon>Desulfobacteria</taxon>
        <taxon>Desulfobacterales</taxon>
        <taxon>Desulfatibacillaceae</taxon>
        <taxon>Desulfatibacillum</taxon>
    </lineage>
</organism>
<protein>
    <submittedName>
        <fullName evidence="1">Uncharacterized protein</fullName>
    </submittedName>
</protein>
<keyword evidence="2" id="KW-1185">Reference proteome</keyword>
<dbReference type="Proteomes" id="UP000000739">
    <property type="component" value="Chromosome"/>
</dbReference>
<proteinExistence type="predicted"/>
<dbReference type="AlphaFoldDB" id="B8FC28"/>
<dbReference type="HOGENOM" id="CLU_1793344_0_0_7"/>
<dbReference type="EMBL" id="CP001322">
    <property type="protein sequence ID" value="ACL05233.1"/>
    <property type="molecule type" value="Genomic_DNA"/>
</dbReference>
<evidence type="ECO:0000313" key="1">
    <source>
        <dbReference type="EMBL" id="ACL05233.1"/>
    </source>
</evidence>
<accession>B8FC28</accession>
<gene>
    <name evidence="1" type="ordered locus">Dalk_3545</name>
</gene>
<evidence type="ECO:0000313" key="2">
    <source>
        <dbReference type="Proteomes" id="UP000000739"/>
    </source>
</evidence>
<sequence length="144" mass="16429">MNAIINWIKRLLNRLLNRRQAVGNIVFTKDSDTFTFSQARALPAHDPVSVNVVTGYTEGMQLYAYDKGVTEREFRLVYTRLTQADFDNFTNWLENIAVGPKNTFTFTDEDGNDHTVRLMDTENPLSLAANTFYKGTITLRKEAA</sequence>
<dbReference type="KEGG" id="dal:Dalk_3545"/>
<reference evidence="1 2" key="1">
    <citation type="journal article" date="2012" name="Environ. Microbiol.">
        <title>The genome sequence of Desulfatibacillum alkenivorans AK-01: a blueprint for anaerobic alkane oxidation.</title>
        <authorList>
            <person name="Callaghan A.V."/>
            <person name="Morris B.E."/>
            <person name="Pereira I.A."/>
            <person name="McInerney M.J."/>
            <person name="Austin R.N."/>
            <person name="Groves J.T."/>
            <person name="Kukor J.J."/>
            <person name="Suflita J.M."/>
            <person name="Young L.Y."/>
            <person name="Zylstra G.J."/>
            <person name="Wawrik B."/>
        </authorList>
    </citation>
    <scope>NUCLEOTIDE SEQUENCE [LARGE SCALE GENOMIC DNA]</scope>
    <source>
        <strain evidence="1 2">AK-01</strain>
    </source>
</reference>
<name>B8FC28_DESAL</name>